<dbReference type="Proteomes" id="UP000253201">
    <property type="component" value="Unassembled WGS sequence"/>
</dbReference>
<dbReference type="InterPro" id="IPR018880">
    <property type="entry name" value="Phage_P4_Ash"/>
</dbReference>
<gene>
    <name evidence="1" type="ORF">DFQ50_104389</name>
</gene>
<evidence type="ECO:0000313" key="2">
    <source>
        <dbReference type="Proteomes" id="UP000253201"/>
    </source>
</evidence>
<protein>
    <submittedName>
        <fullName evidence="1">Ash family protein</fullName>
    </submittedName>
</protein>
<proteinExistence type="predicted"/>
<accession>A0ABX9FXV8</accession>
<name>A0ABX9FXV8_9ENTR</name>
<evidence type="ECO:0000313" key="1">
    <source>
        <dbReference type="EMBL" id="RBP11858.1"/>
    </source>
</evidence>
<reference evidence="1 2" key="1">
    <citation type="submission" date="2018-06" db="EMBL/GenBank/DDBJ databases">
        <title>Genomic Encyclopedia of Type Strains, Phase IV (KMG-IV): sequencing the most valuable type-strain genomes for metagenomic binning, comparative biology and taxonomic classification.</title>
        <authorList>
            <person name="Goeker M."/>
        </authorList>
    </citation>
    <scope>NUCLEOTIDE SEQUENCE [LARGE SCALE GENOMIC DNA]</scope>
    <source>
        <strain evidence="1 2">DSM 27453</strain>
    </source>
</reference>
<dbReference type="Pfam" id="PF10554">
    <property type="entry name" value="Phage_ASH"/>
    <property type="match status" value="1"/>
</dbReference>
<dbReference type="EMBL" id="QNRL01000004">
    <property type="protein sequence ID" value="RBP11858.1"/>
    <property type="molecule type" value="Genomic_DNA"/>
</dbReference>
<comment type="caution">
    <text evidence="1">The sequence shown here is derived from an EMBL/GenBank/DDBJ whole genome shotgun (WGS) entry which is preliminary data.</text>
</comment>
<organism evidence="1 2">
    <name type="scientific">Pseudocitrobacter faecalis</name>
    <dbReference type="NCBI Taxonomy" id="1398493"/>
    <lineage>
        <taxon>Bacteria</taxon>
        <taxon>Pseudomonadati</taxon>
        <taxon>Pseudomonadota</taxon>
        <taxon>Gammaproteobacteria</taxon>
        <taxon>Enterobacterales</taxon>
        <taxon>Enterobacteriaceae</taxon>
        <taxon>Pseudocitrobacter</taxon>
    </lineage>
</organism>
<sequence length="173" mass="18556">MNILIIAFSDSGRYTALAAAKSVAGIGVLELINEHNRALAVFLCTTHCYTLIMVGRAGASQDAPGSLVTGYANPVRLTTSVIGVSCGELLKLTNEDAIMATIPTQAEFKEITRDLVLVTTALRSLRKVTPHDVQSGYSLSQMLNTLQAERTRLVALILPYVHSSLNINGEVRA</sequence>
<keyword evidence="2" id="KW-1185">Reference proteome</keyword>
<dbReference type="RefSeq" id="WP_113858040.1">
    <property type="nucleotide sequence ID" value="NZ_QNRL01000004.1"/>
</dbReference>